<dbReference type="WBParaSite" id="ALUE_0000968601-mRNA-1">
    <property type="protein sequence ID" value="ALUE_0000968601-mRNA-1"/>
    <property type="gene ID" value="ALUE_0000968601"/>
</dbReference>
<evidence type="ECO:0000313" key="2">
    <source>
        <dbReference type="WBParaSite" id="ALUE_0000968601-mRNA-1"/>
    </source>
</evidence>
<dbReference type="AlphaFoldDB" id="A0A0M3I0L4"/>
<organism evidence="1 2">
    <name type="scientific">Ascaris lumbricoides</name>
    <name type="common">Giant roundworm</name>
    <dbReference type="NCBI Taxonomy" id="6252"/>
    <lineage>
        <taxon>Eukaryota</taxon>
        <taxon>Metazoa</taxon>
        <taxon>Ecdysozoa</taxon>
        <taxon>Nematoda</taxon>
        <taxon>Chromadorea</taxon>
        <taxon>Rhabditida</taxon>
        <taxon>Spirurina</taxon>
        <taxon>Ascaridomorpha</taxon>
        <taxon>Ascaridoidea</taxon>
        <taxon>Ascarididae</taxon>
        <taxon>Ascaris</taxon>
    </lineage>
</organism>
<dbReference type="Proteomes" id="UP000036681">
    <property type="component" value="Unplaced"/>
</dbReference>
<evidence type="ECO:0000313" key="1">
    <source>
        <dbReference type="Proteomes" id="UP000036681"/>
    </source>
</evidence>
<protein>
    <submittedName>
        <fullName evidence="2">Ovule protein</fullName>
    </submittedName>
</protein>
<keyword evidence="1" id="KW-1185">Reference proteome</keyword>
<accession>A0A0M3I0L4</accession>
<sequence>MKMTPNSTRTSSFCGIVCPTPSTTKVFGSLSVTSAKLPKKRGPVMKAEVSGVFPKSLKISKHSLSIRIIRFQTLLICDCEFRSLFT</sequence>
<proteinExistence type="predicted"/>
<reference evidence="2" key="1">
    <citation type="submission" date="2017-02" db="UniProtKB">
        <authorList>
            <consortium name="WormBaseParasite"/>
        </authorList>
    </citation>
    <scope>IDENTIFICATION</scope>
</reference>
<name>A0A0M3I0L4_ASCLU</name>